<keyword evidence="6 14" id="KW-0460">Magnesium</keyword>
<dbReference type="Gene3D" id="1.20.120.920">
    <property type="entry name" value="CRISPR-associated endonuclease Cas1, C-terminal domain"/>
    <property type="match status" value="1"/>
</dbReference>
<comment type="cofactor">
    <cofactor evidence="14">
        <name>Mg(2+)</name>
        <dbReference type="ChEBI" id="CHEBI:18420"/>
    </cofactor>
    <cofactor evidence="14">
        <name>Mn(2+)</name>
        <dbReference type="ChEBI" id="CHEBI:29035"/>
    </cofactor>
</comment>
<dbReference type="PANTHER" id="PTHR34353:SF2">
    <property type="entry name" value="CRISPR-ASSOCIATED ENDONUCLEASE CAS1 1"/>
    <property type="match status" value="1"/>
</dbReference>
<feature type="binding site" evidence="14">
    <location>
        <position position="482"/>
    </location>
    <ligand>
        <name>Mn(2+)</name>
        <dbReference type="ChEBI" id="CHEBI:29035"/>
    </ligand>
</feature>
<comment type="catalytic activity">
    <reaction evidence="12">
        <text>exonucleolytic cleavage in the 5'- to 3'-direction to yield nucleoside 3'-phosphates.</text>
        <dbReference type="EC" id="3.1.12.1"/>
    </reaction>
</comment>
<comment type="subunit">
    <text evidence="13 14">Homodimer, forms a heterotetramer with a Cas2 homodimer.</text>
</comment>
<dbReference type="InterPro" id="IPR002729">
    <property type="entry name" value="CRISPR-assoc_Cas1"/>
</dbReference>
<keyword evidence="10 14" id="KW-0238">DNA-binding</keyword>
<evidence type="ECO:0000256" key="12">
    <source>
        <dbReference type="ARBA" id="ARBA00033996"/>
    </source>
</evidence>
<keyword evidence="18" id="KW-1185">Reference proteome</keyword>
<feature type="region of interest" description="Disordered" evidence="15">
    <location>
        <begin position="1"/>
        <end position="23"/>
    </location>
</feature>
<name>A0A1V2ZXP0_9GAMM</name>
<dbReference type="InterPro" id="IPR022765">
    <property type="entry name" value="Dna2/Cas4_DUF83"/>
</dbReference>
<evidence type="ECO:0000256" key="5">
    <source>
        <dbReference type="ARBA" id="ARBA00022839"/>
    </source>
</evidence>
<dbReference type="GO" id="GO:0046872">
    <property type="term" value="F:metal ion binding"/>
    <property type="evidence" value="ECO:0007669"/>
    <property type="project" value="UniProtKB-UniRule"/>
</dbReference>
<dbReference type="GO" id="GO:0051607">
    <property type="term" value="P:defense response to virus"/>
    <property type="evidence" value="ECO:0007669"/>
    <property type="project" value="UniProtKB-UniRule"/>
</dbReference>
<keyword evidence="9 14" id="KW-0051">Antiviral defense</keyword>
<feature type="binding site" evidence="14">
    <location>
        <position position="467"/>
    </location>
    <ligand>
        <name>Mn(2+)</name>
        <dbReference type="ChEBI" id="CHEBI:29035"/>
    </ligand>
</feature>
<organism evidence="17 18">
    <name type="scientific">Thioalkalivibrio halophilus</name>
    <dbReference type="NCBI Taxonomy" id="252474"/>
    <lineage>
        <taxon>Bacteria</taxon>
        <taxon>Pseudomonadati</taxon>
        <taxon>Pseudomonadota</taxon>
        <taxon>Gammaproteobacteria</taxon>
        <taxon>Chromatiales</taxon>
        <taxon>Ectothiorhodospiraceae</taxon>
        <taxon>Thioalkalivibrio</taxon>
    </lineage>
</organism>
<dbReference type="EC" id="3.1.-.-" evidence="14"/>
<protein>
    <recommendedName>
        <fullName evidence="14">CRISPR-associated endonuclease Cas1</fullName>
        <ecNumber evidence="14">3.1.-.-</ecNumber>
    </recommendedName>
</protein>
<dbReference type="EMBL" id="MUZR01000032">
    <property type="protein sequence ID" value="OOC09877.1"/>
    <property type="molecule type" value="Genomic_DNA"/>
</dbReference>
<sequence length="575" mass="64887">MDEPADPPPEHQPELPLPFPELTGDQPLLPARMINEFAYCPRLAYLEWVQGEWADSGDTVDGRRVHRRVDRKSGKPPAPDEEMETFHARSVELSSNRLGLIGKLDLLESDGEGGVTPVDYKRGKRPHVARGAYEPERIQLCVQGMLLEDHGYRCERGLLYFAGSRERVHVEFDDELREATTRAITGLRSMADAGQIPPPLEDSPKCPRCSLVGICLPDEVNFLQRGESSPRPLSVQRDEALPLYVQSHSAKVARKGEELIVSVKDEVVQKARIIDVSQLVLMGNVYVTAPTLTELMRREIPISWHSYGGWFIGHTQGVGHKNVELRTAQYAASFEGWRCLQIAKSLVEAKILNSRTMLRRNWRGEGEPRELLALMRQDARNVRKARSLEELLGIEGTAAARYFGVFGQLIKPDSDRESFTFDFARRRRRPPPDPVNALLSYAYSVLGRSFSVALSAVGFDPYRGFYHQPRYGRPALALDMMEPFRPLIAESAVLSAINNGEVRPTDFITAADACNLTPDGRKRFLGTIERRLNQEITHPLFGYRVSYRRVLELQGRLLGRHLQGELDQLPGFTTR</sequence>
<dbReference type="GO" id="GO:0043571">
    <property type="term" value="P:maintenance of CRISPR repeat elements"/>
    <property type="evidence" value="ECO:0007669"/>
    <property type="project" value="UniProtKB-UniRule"/>
</dbReference>
<evidence type="ECO:0000256" key="6">
    <source>
        <dbReference type="ARBA" id="ARBA00022842"/>
    </source>
</evidence>
<dbReference type="Gene3D" id="3.100.10.20">
    <property type="entry name" value="CRISPR-associated endonuclease Cas1, N-terminal domain"/>
    <property type="match status" value="1"/>
</dbReference>
<evidence type="ECO:0000256" key="11">
    <source>
        <dbReference type="ARBA" id="ARBA00023211"/>
    </source>
</evidence>
<dbReference type="RefSeq" id="WP_077244395.1">
    <property type="nucleotide sequence ID" value="NZ_MUZR01000032.1"/>
</dbReference>
<dbReference type="GO" id="GO:0003677">
    <property type="term" value="F:DNA binding"/>
    <property type="evidence" value="ECO:0007669"/>
    <property type="project" value="UniProtKB-KW"/>
</dbReference>
<dbReference type="InterPro" id="IPR011604">
    <property type="entry name" value="PDDEXK-like_dom_sf"/>
</dbReference>
<dbReference type="Gene3D" id="3.90.320.10">
    <property type="match status" value="1"/>
</dbReference>
<dbReference type="Pfam" id="PF01930">
    <property type="entry name" value="Cas_Cas4"/>
    <property type="match status" value="1"/>
</dbReference>
<dbReference type="NCBIfam" id="TIGR00287">
    <property type="entry name" value="cas1"/>
    <property type="match status" value="1"/>
</dbReference>
<evidence type="ECO:0000256" key="15">
    <source>
        <dbReference type="SAM" id="MobiDB-lite"/>
    </source>
</evidence>
<evidence type="ECO:0000256" key="2">
    <source>
        <dbReference type="ARBA" id="ARBA00022723"/>
    </source>
</evidence>
<dbReference type="HAMAP" id="MF_01470">
    <property type="entry name" value="Cas1"/>
    <property type="match status" value="1"/>
</dbReference>
<comment type="similarity">
    <text evidence="14">Belongs to the CRISPR-associated endonuclease Cas1 family.</text>
</comment>
<evidence type="ECO:0000256" key="10">
    <source>
        <dbReference type="ARBA" id="ARBA00023125"/>
    </source>
</evidence>
<feature type="binding site" evidence="14">
    <location>
        <position position="395"/>
    </location>
    <ligand>
        <name>Mn(2+)</name>
        <dbReference type="ChEBI" id="CHEBI:29035"/>
    </ligand>
</feature>
<dbReference type="AlphaFoldDB" id="A0A1V2ZXP0"/>
<evidence type="ECO:0000256" key="3">
    <source>
        <dbReference type="ARBA" id="ARBA00022759"/>
    </source>
</evidence>
<keyword evidence="7" id="KW-0408">Iron</keyword>
<keyword evidence="5" id="KW-0269">Exonuclease</keyword>
<dbReference type="GO" id="GO:0051536">
    <property type="term" value="F:iron-sulfur cluster binding"/>
    <property type="evidence" value="ECO:0007669"/>
    <property type="project" value="UniProtKB-KW"/>
</dbReference>
<evidence type="ECO:0000256" key="14">
    <source>
        <dbReference type="HAMAP-Rule" id="MF_01470"/>
    </source>
</evidence>
<feature type="region of interest" description="Disordered" evidence="15">
    <location>
        <begin position="57"/>
        <end position="83"/>
    </location>
</feature>
<dbReference type="InterPro" id="IPR013343">
    <property type="entry name" value="CRISPR-assoc_prot_Cas4"/>
</dbReference>
<evidence type="ECO:0000313" key="17">
    <source>
        <dbReference type="EMBL" id="OOC09877.1"/>
    </source>
</evidence>
<proteinExistence type="inferred from homology"/>
<accession>A0A1V2ZXP0</accession>
<dbReference type="CDD" id="cd09634">
    <property type="entry name" value="Cas1_I-II-III"/>
    <property type="match status" value="1"/>
</dbReference>
<dbReference type="Proteomes" id="UP000189177">
    <property type="component" value="Unassembled WGS sequence"/>
</dbReference>
<feature type="domain" description="DUF83" evidence="16">
    <location>
        <begin position="33"/>
        <end position="216"/>
    </location>
</feature>
<comment type="function">
    <text evidence="14">CRISPR (clustered regularly interspaced short palindromic repeat), is an adaptive immune system that provides protection against mobile genetic elements (viruses, transposable elements and conjugative plasmids). CRISPR clusters contain spacers, sequences complementary to antecedent mobile elements, and target invading nucleic acids. CRISPR clusters are transcribed and processed into CRISPR RNA (crRNA). Acts as a dsDNA endonuclease. Involved in the integration of spacer DNA into the CRISPR cassette.</text>
</comment>
<gene>
    <name evidence="14" type="primary">cas1</name>
    <name evidence="17" type="ORF">B1A74_08655</name>
</gene>
<evidence type="ECO:0000256" key="8">
    <source>
        <dbReference type="ARBA" id="ARBA00023014"/>
    </source>
</evidence>
<keyword evidence="2 14" id="KW-0479">Metal-binding</keyword>
<evidence type="ECO:0000256" key="7">
    <source>
        <dbReference type="ARBA" id="ARBA00023004"/>
    </source>
</evidence>
<dbReference type="STRING" id="252474.B1A74_08655"/>
<evidence type="ECO:0000256" key="1">
    <source>
        <dbReference type="ARBA" id="ARBA00022722"/>
    </source>
</evidence>
<keyword evidence="11 14" id="KW-0464">Manganese</keyword>
<evidence type="ECO:0000256" key="13">
    <source>
        <dbReference type="ARBA" id="ARBA00038592"/>
    </source>
</evidence>
<dbReference type="InterPro" id="IPR042206">
    <property type="entry name" value="CRISPR-assoc_Cas1_C"/>
</dbReference>
<keyword evidence="8" id="KW-0411">Iron-sulfur</keyword>
<dbReference type="Pfam" id="PF01867">
    <property type="entry name" value="Cas_Cas1"/>
    <property type="match status" value="1"/>
</dbReference>
<dbReference type="InterPro" id="IPR042211">
    <property type="entry name" value="CRISPR-assoc_Cas1_N"/>
</dbReference>
<dbReference type="GO" id="GO:0004519">
    <property type="term" value="F:endonuclease activity"/>
    <property type="evidence" value="ECO:0007669"/>
    <property type="project" value="UniProtKB-UniRule"/>
</dbReference>
<evidence type="ECO:0000259" key="16">
    <source>
        <dbReference type="Pfam" id="PF01930"/>
    </source>
</evidence>
<evidence type="ECO:0000256" key="9">
    <source>
        <dbReference type="ARBA" id="ARBA00023118"/>
    </source>
</evidence>
<reference evidence="17 18" key="1">
    <citation type="submission" date="2017-02" db="EMBL/GenBank/DDBJ databases">
        <title>Genomic diversity within the haloalkaliphilic genus Thioalkalivibrio.</title>
        <authorList>
            <person name="Ahn A.-C."/>
            <person name="Meier-Kolthoff J."/>
            <person name="Overmars L."/>
            <person name="Richter M."/>
            <person name="Woyke T."/>
            <person name="Sorokin D.Y."/>
            <person name="Muyzer G."/>
        </authorList>
    </citation>
    <scope>NUCLEOTIDE SEQUENCE [LARGE SCALE GENOMIC DNA]</scope>
    <source>
        <strain evidence="17 18">HL17</strain>
    </source>
</reference>
<evidence type="ECO:0000256" key="4">
    <source>
        <dbReference type="ARBA" id="ARBA00022801"/>
    </source>
</evidence>
<keyword evidence="4 14" id="KW-0378">Hydrolase</keyword>
<evidence type="ECO:0000313" key="18">
    <source>
        <dbReference type="Proteomes" id="UP000189177"/>
    </source>
</evidence>
<dbReference type="GO" id="GO:0004527">
    <property type="term" value="F:exonuclease activity"/>
    <property type="evidence" value="ECO:0007669"/>
    <property type="project" value="UniProtKB-KW"/>
</dbReference>
<dbReference type="NCBIfam" id="TIGR00372">
    <property type="entry name" value="cas4"/>
    <property type="match status" value="1"/>
</dbReference>
<keyword evidence="1 14" id="KW-0540">Nuclease</keyword>
<dbReference type="PANTHER" id="PTHR34353">
    <property type="entry name" value="CRISPR-ASSOCIATED ENDONUCLEASE CAS1 1"/>
    <property type="match status" value="1"/>
</dbReference>
<comment type="caution">
    <text evidence="17">The sequence shown here is derived from an EMBL/GenBank/DDBJ whole genome shotgun (WGS) entry which is preliminary data.</text>
</comment>
<keyword evidence="3 14" id="KW-0255">Endonuclease</keyword>
<dbReference type="InterPro" id="IPR050646">
    <property type="entry name" value="Cas1"/>
</dbReference>
<dbReference type="OrthoDB" id="9803119at2"/>